<reference evidence="8 9" key="1">
    <citation type="submission" date="2017-12" db="EMBL/GenBank/DDBJ databases">
        <title>Isolation and characterization of estrogens degradatiion strain Microbacterium hominis SJTG1.</title>
        <authorList>
            <person name="Xiong W."/>
            <person name="Yin C."/>
            <person name="Zheng D."/>
            <person name="Liang R."/>
        </authorList>
    </citation>
    <scope>NUCLEOTIDE SEQUENCE [LARGE SCALE GENOMIC DNA]</scope>
    <source>
        <strain evidence="8 9">SJTG1</strain>
    </source>
</reference>
<dbReference type="Pfam" id="PF01256">
    <property type="entry name" value="Carb_kinase"/>
    <property type="match status" value="1"/>
</dbReference>
<evidence type="ECO:0000256" key="1">
    <source>
        <dbReference type="ARBA" id="ARBA00022741"/>
    </source>
</evidence>
<evidence type="ECO:0000256" key="3">
    <source>
        <dbReference type="ARBA" id="ARBA00022857"/>
    </source>
</evidence>
<comment type="function">
    <text evidence="6">Catalyzes the dehydration of the S-form of NAD(P)HX at the expense of ADP, which is converted to AMP. Together with NAD(P)HX epimerase, which catalyzes the epimerization of the S- and R-forms, the enzyme allows the repair of both epimers of NAD(P)HX, a damaged form of NAD(P)H that is a result of enzymatic or heat-dependent hydration.</text>
</comment>
<dbReference type="Gene3D" id="3.40.1190.20">
    <property type="match status" value="1"/>
</dbReference>
<name>A0A2K9DPN6_9MICO</name>
<dbReference type="InterPro" id="IPR029056">
    <property type="entry name" value="Ribokinase-like"/>
</dbReference>
<protein>
    <recommendedName>
        <fullName evidence="6">ADP-dependent (S)-NAD(P)H-hydrate dehydratase</fullName>
        <ecNumber evidence="6">4.2.1.136</ecNumber>
    </recommendedName>
    <alternativeName>
        <fullName evidence="6">ADP-dependent NAD(P)HX dehydratase</fullName>
    </alternativeName>
</protein>
<dbReference type="PROSITE" id="PS01050">
    <property type="entry name" value="YJEF_C_2"/>
    <property type="match status" value="1"/>
</dbReference>
<dbReference type="NCBIfam" id="TIGR00196">
    <property type="entry name" value="yjeF_cterm"/>
    <property type="match status" value="1"/>
</dbReference>
<dbReference type="CDD" id="cd01171">
    <property type="entry name" value="YXKO-related"/>
    <property type="match status" value="1"/>
</dbReference>
<dbReference type="GO" id="GO:0005524">
    <property type="term" value="F:ATP binding"/>
    <property type="evidence" value="ECO:0007669"/>
    <property type="project" value="UniProtKB-KW"/>
</dbReference>
<evidence type="ECO:0000256" key="6">
    <source>
        <dbReference type="HAMAP-Rule" id="MF_01965"/>
    </source>
</evidence>
<feature type="binding site" evidence="6">
    <location>
        <position position="215"/>
    </location>
    <ligand>
        <name>AMP</name>
        <dbReference type="ChEBI" id="CHEBI:456215"/>
    </ligand>
</feature>
<evidence type="ECO:0000313" key="8">
    <source>
        <dbReference type="EMBL" id="AUG30348.1"/>
    </source>
</evidence>
<dbReference type="PANTHER" id="PTHR12592">
    <property type="entry name" value="ATP-DEPENDENT (S)-NAD(P)H-HYDRATE DEHYDRATASE FAMILY MEMBER"/>
    <property type="match status" value="1"/>
</dbReference>
<comment type="similarity">
    <text evidence="6">Belongs to the NnrD/CARKD family.</text>
</comment>
<dbReference type="EC" id="4.2.1.136" evidence="6"/>
<dbReference type="PROSITE" id="PS51383">
    <property type="entry name" value="YJEF_C_3"/>
    <property type="match status" value="1"/>
</dbReference>
<proteinExistence type="inferred from homology"/>
<comment type="catalytic activity">
    <reaction evidence="6">
        <text>(6S)-NADPHX + ADP = AMP + phosphate + NADPH + H(+)</text>
        <dbReference type="Rhea" id="RHEA:32235"/>
        <dbReference type="ChEBI" id="CHEBI:15378"/>
        <dbReference type="ChEBI" id="CHEBI:43474"/>
        <dbReference type="ChEBI" id="CHEBI:57783"/>
        <dbReference type="ChEBI" id="CHEBI:64076"/>
        <dbReference type="ChEBI" id="CHEBI:456215"/>
        <dbReference type="ChEBI" id="CHEBI:456216"/>
        <dbReference type="EC" id="4.2.1.136"/>
    </reaction>
</comment>
<sequence>MAGMSAARPWSAAESAALLRVPTADDDKYSRGVVGLRTGSEEYPGAAVLGVEAAWRAGVGMVRYLGPRRAADLVLHRRPETVTADGRVQAWVVGSGTSAQTRTAAETSAVRTLLAGEVPVVVDAGALDLVPSAPAGASARLVLTPHDREHTALRRRLGRDEQPDREAAAADTATATGAVVLLKGGTTLIAAPGTGAPTLRSVTSGVGWLATAGTGDVLAGVLGALLSAYPDRPADAAATAAWLHGRAGALASERHGGGPIVALDVAHAVASVVGQLVSDR</sequence>
<dbReference type="AlphaFoldDB" id="A0A2K9DPN6"/>
<dbReference type="PANTHER" id="PTHR12592:SF0">
    <property type="entry name" value="ATP-DEPENDENT (S)-NAD(P)H-HYDRATE DEHYDRATASE"/>
    <property type="match status" value="1"/>
</dbReference>
<dbReference type="InterPro" id="IPR017953">
    <property type="entry name" value="Carbohydrate_kinase_pred_CS"/>
</dbReference>
<dbReference type="GO" id="GO:0052855">
    <property type="term" value="F:ADP-dependent NAD(P)H-hydrate dehydratase activity"/>
    <property type="evidence" value="ECO:0007669"/>
    <property type="project" value="UniProtKB-UniRule"/>
</dbReference>
<dbReference type="GO" id="GO:0046496">
    <property type="term" value="P:nicotinamide nucleotide metabolic process"/>
    <property type="evidence" value="ECO:0007669"/>
    <property type="project" value="UniProtKB-UniRule"/>
</dbReference>
<feature type="binding site" evidence="6">
    <location>
        <position position="96"/>
    </location>
    <ligand>
        <name>(6S)-NADPHX</name>
        <dbReference type="ChEBI" id="CHEBI:64076"/>
    </ligand>
</feature>
<evidence type="ECO:0000313" key="9">
    <source>
        <dbReference type="Proteomes" id="UP000233276"/>
    </source>
</evidence>
<dbReference type="HAMAP" id="MF_01965">
    <property type="entry name" value="NADHX_dehydratase"/>
    <property type="match status" value="1"/>
</dbReference>
<feature type="binding site" evidence="6">
    <location>
        <position position="146"/>
    </location>
    <ligand>
        <name>(6S)-NADPHX</name>
        <dbReference type="ChEBI" id="CHEBI:64076"/>
    </ligand>
</feature>
<dbReference type="GO" id="GO:0110051">
    <property type="term" value="P:metabolite repair"/>
    <property type="evidence" value="ECO:0007669"/>
    <property type="project" value="TreeGrafter"/>
</dbReference>
<dbReference type="KEGG" id="mhos:CXR34_13425"/>
<keyword evidence="1 6" id="KW-0547">Nucleotide-binding</keyword>
<organism evidence="8 9">
    <name type="scientific">Microbacterium hominis</name>
    <dbReference type="NCBI Taxonomy" id="162426"/>
    <lineage>
        <taxon>Bacteria</taxon>
        <taxon>Bacillati</taxon>
        <taxon>Actinomycetota</taxon>
        <taxon>Actinomycetes</taxon>
        <taxon>Micrococcales</taxon>
        <taxon>Microbacteriaceae</taxon>
        <taxon>Microbacterium</taxon>
    </lineage>
</organism>
<evidence type="ECO:0000256" key="4">
    <source>
        <dbReference type="ARBA" id="ARBA00023027"/>
    </source>
</evidence>
<accession>A0A2K9DPN6</accession>
<comment type="subunit">
    <text evidence="6">Homotetramer.</text>
</comment>
<dbReference type="SUPFAM" id="SSF53613">
    <property type="entry name" value="Ribokinase-like"/>
    <property type="match status" value="1"/>
</dbReference>
<keyword evidence="3 6" id="KW-0521">NADP</keyword>
<dbReference type="InterPro" id="IPR000631">
    <property type="entry name" value="CARKD"/>
</dbReference>
<comment type="catalytic activity">
    <reaction evidence="6">
        <text>(6S)-NADHX + ADP = AMP + phosphate + NADH + H(+)</text>
        <dbReference type="Rhea" id="RHEA:32223"/>
        <dbReference type="ChEBI" id="CHEBI:15378"/>
        <dbReference type="ChEBI" id="CHEBI:43474"/>
        <dbReference type="ChEBI" id="CHEBI:57945"/>
        <dbReference type="ChEBI" id="CHEBI:64074"/>
        <dbReference type="ChEBI" id="CHEBI:456215"/>
        <dbReference type="ChEBI" id="CHEBI:456216"/>
        <dbReference type="EC" id="4.2.1.136"/>
    </reaction>
</comment>
<dbReference type="EMBL" id="CP025299">
    <property type="protein sequence ID" value="AUG30348.1"/>
    <property type="molecule type" value="Genomic_DNA"/>
</dbReference>
<feature type="binding site" evidence="6">
    <location>
        <position position="46"/>
    </location>
    <ligand>
        <name>(6S)-NADPHX</name>
        <dbReference type="ChEBI" id="CHEBI:64076"/>
    </ligand>
</feature>
<evidence type="ECO:0000256" key="5">
    <source>
        <dbReference type="ARBA" id="ARBA00023239"/>
    </source>
</evidence>
<keyword evidence="2 6" id="KW-0067">ATP-binding</keyword>
<evidence type="ECO:0000256" key="2">
    <source>
        <dbReference type="ARBA" id="ARBA00022840"/>
    </source>
</evidence>
<feature type="binding site" evidence="6">
    <location>
        <begin position="183"/>
        <end position="187"/>
    </location>
    <ligand>
        <name>AMP</name>
        <dbReference type="ChEBI" id="CHEBI:456215"/>
    </ligand>
</feature>
<dbReference type="GO" id="GO:0052856">
    <property type="term" value="F:NAD(P)HX epimerase activity"/>
    <property type="evidence" value="ECO:0007669"/>
    <property type="project" value="TreeGrafter"/>
</dbReference>
<gene>
    <name evidence="6" type="primary">nnrD</name>
    <name evidence="8" type="ORF">CXR34_13425</name>
</gene>
<dbReference type="Proteomes" id="UP000233276">
    <property type="component" value="Chromosome"/>
</dbReference>
<keyword evidence="5 6" id="KW-0456">Lyase</keyword>
<comment type="cofactor">
    <cofactor evidence="6">
        <name>Mg(2+)</name>
        <dbReference type="ChEBI" id="CHEBI:18420"/>
    </cofactor>
</comment>
<feature type="binding site" evidence="6">
    <location>
        <position position="216"/>
    </location>
    <ligand>
        <name>(6S)-NADPHX</name>
        <dbReference type="ChEBI" id="CHEBI:64076"/>
    </ligand>
</feature>
<evidence type="ECO:0000259" key="7">
    <source>
        <dbReference type="PROSITE" id="PS51383"/>
    </source>
</evidence>
<keyword evidence="4 6" id="KW-0520">NAD</keyword>
<feature type="domain" description="YjeF C-terminal" evidence="7">
    <location>
        <begin position="11"/>
        <end position="276"/>
    </location>
</feature>